<accession>A0ABD3QYX4</accession>
<gene>
    <name evidence="2" type="ORF">ACHAW5_007989</name>
</gene>
<sequence>MSTATSMSPPIKNGVRIISYNLLSSKLARPSHFTHAEPEHLEFDYRLRIILAKLDEEMNRGFGGNEDSQQWIPPSIFALQEVCYPFASALHTFFAQRGYHFVTGLYGKQFNGYMGVGIAYPLKDFATVNVDICRLSDERVGGWPREKSDEEEGSGERRGLGNVIQRVTAQFGLFAFQTLQTMNNFIVKRLGYNNPEKAVDPWEMSENRYNVLLTVTLCHREGGRTFSISNYHMPCAFFAPAVMNIHTEMVSKRVQDLAAESWKSIRSDECPTEPQEGIKSIPYILAGDFNILPDSAQYKILTSGQLDSSDPTYPPTKHGKEWKIESLPMDSAYALGGSEPEFTNYAHTRDEPDPFIGTLDYIFLSKNDSAGSNHGENEGWGGWKVHCTQKLPRKEDSGGPLPNAKEPSDHLLIAADLELVSL</sequence>
<dbReference type="Proteomes" id="UP001530315">
    <property type="component" value="Unassembled WGS sequence"/>
</dbReference>
<dbReference type="SUPFAM" id="SSF56219">
    <property type="entry name" value="DNase I-like"/>
    <property type="match status" value="1"/>
</dbReference>
<reference evidence="2 3" key="1">
    <citation type="submission" date="2024-10" db="EMBL/GenBank/DDBJ databases">
        <title>Updated reference genomes for cyclostephanoid diatoms.</title>
        <authorList>
            <person name="Roberts W.R."/>
            <person name="Alverson A.J."/>
        </authorList>
    </citation>
    <scope>NUCLEOTIDE SEQUENCE [LARGE SCALE GENOMIC DNA]</scope>
    <source>
        <strain evidence="2 3">AJA276-08</strain>
    </source>
</reference>
<evidence type="ECO:0000259" key="1">
    <source>
        <dbReference type="Pfam" id="PF03372"/>
    </source>
</evidence>
<dbReference type="Pfam" id="PF03372">
    <property type="entry name" value="Exo_endo_phos"/>
    <property type="match status" value="1"/>
</dbReference>
<dbReference type="Gene3D" id="3.60.10.10">
    <property type="entry name" value="Endonuclease/exonuclease/phosphatase"/>
    <property type="match status" value="1"/>
</dbReference>
<dbReference type="InterPro" id="IPR036691">
    <property type="entry name" value="Endo/exonu/phosph_ase_sf"/>
</dbReference>
<dbReference type="InterPro" id="IPR005135">
    <property type="entry name" value="Endo/exonuclease/phosphatase"/>
</dbReference>
<evidence type="ECO:0000313" key="2">
    <source>
        <dbReference type="EMBL" id="KAL3804756.1"/>
    </source>
</evidence>
<protein>
    <recommendedName>
        <fullName evidence="1">Endonuclease/exonuclease/phosphatase domain-containing protein</fullName>
    </recommendedName>
</protein>
<comment type="caution">
    <text evidence="2">The sequence shown here is derived from an EMBL/GenBank/DDBJ whole genome shotgun (WGS) entry which is preliminary data.</text>
</comment>
<keyword evidence="3" id="KW-1185">Reference proteome</keyword>
<dbReference type="AlphaFoldDB" id="A0ABD3QYX4"/>
<dbReference type="PANTHER" id="PTHR12121:SF101">
    <property type="entry name" value="ENDONUCLEASE_EXONUCLEASE_PHOSPHATASE DOMAIN-CONTAINING PROTEIN"/>
    <property type="match status" value="1"/>
</dbReference>
<organism evidence="2 3">
    <name type="scientific">Stephanodiscus triporus</name>
    <dbReference type="NCBI Taxonomy" id="2934178"/>
    <lineage>
        <taxon>Eukaryota</taxon>
        <taxon>Sar</taxon>
        <taxon>Stramenopiles</taxon>
        <taxon>Ochrophyta</taxon>
        <taxon>Bacillariophyta</taxon>
        <taxon>Coscinodiscophyceae</taxon>
        <taxon>Thalassiosirophycidae</taxon>
        <taxon>Stephanodiscales</taxon>
        <taxon>Stephanodiscaceae</taxon>
        <taxon>Stephanodiscus</taxon>
    </lineage>
</organism>
<dbReference type="EMBL" id="JALLAZ020000071">
    <property type="protein sequence ID" value="KAL3804756.1"/>
    <property type="molecule type" value="Genomic_DNA"/>
</dbReference>
<feature type="domain" description="Endonuclease/exonuclease/phosphatase" evidence="1">
    <location>
        <begin position="249"/>
        <end position="367"/>
    </location>
</feature>
<dbReference type="PANTHER" id="PTHR12121">
    <property type="entry name" value="CARBON CATABOLITE REPRESSOR PROTEIN 4"/>
    <property type="match status" value="1"/>
</dbReference>
<proteinExistence type="predicted"/>
<evidence type="ECO:0000313" key="3">
    <source>
        <dbReference type="Proteomes" id="UP001530315"/>
    </source>
</evidence>
<dbReference type="InterPro" id="IPR050410">
    <property type="entry name" value="CCR4/nocturin_mRNA_transcr"/>
</dbReference>
<name>A0ABD3QYX4_9STRA</name>